<comment type="caution">
    <text evidence="5">The sequence shown here is derived from an EMBL/GenBank/DDBJ whole genome shotgun (WGS) entry which is preliminary data.</text>
</comment>
<comment type="function">
    <text evidence="2">In eubacteria ppGpp (guanosine 3'-diphosphate 5'-diphosphate) is a mediator of the stringent response that coordinates a variety of cellular activities in response to changes in nutritional abundance.</text>
</comment>
<dbReference type="EMBL" id="MHMH01000015">
    <property type="protein sequence ID" value="OGZ24235.1"/>
    <property type="molecule type" value="Genomic_DNA"/>
</dbReference>
<feature type="domain" description="HD" evidence="3">
    <location>
        <begin position="40"/>
        <end position="155"/>
    </location>
</feature>
<dbReference type="InterPro" id="IPR012675">
    <property type="entry name" value="Beta-grasp_dom_sf"/>
</dbReference>
<gene>
    <name evidence="5" type="ORF">A2896_00085</name>
</gene>
<dbReference type="Pfam" id="PF02824">
    <property type="entry name" value="TGS"/>
    <property type="match status" value="1"/>
</dbReference>
<proteinExistence type="inferred from homology"/>
<dbReference type="Proteomes" id="UP000178647">
    <property type="component" value="Unassembled WGS sequence"/>
</dbReference>
<dbReference type="Gene3D" id="1.10.3210.10">
    <property type="entry name" value="Hypothetical protein af1432"/>
    <property type="match status" value="1"/>
</dbReference>
<dbReference type="SUPFAM" id="SSF81271">
    <property type="entry name" value="TGS-like"/>
    <property type="match status" value="1"/>
</dbReference>
<evidence type="ECO:0000256" key="1">
    <source>
        <dbReference type="ARBA" id="ARBA00025704"/>
    </source>
</evidence>
<dbReference type="Gene3D" id="3.10.20.30">
    <property type="match status" value="1"/>
</dbReference>
<dbReference type="FunFam" id="1.10.3210.10:FF:000001">
    <property type="entry name" value="GTP pyrophosphokinase RelA"/>
    <property type="match status" value="1"/>
</dbReference>
<accession>A0A1G2EEL0</accession>
<dbReference type="CDD" id="cd05399">
    <property type="entry name" value="NT_Rel-Spo_like"/>
    <property type="match status" value="1"/>
</dbReference>
<evidence type="ECO:0000313" key="5">
    <source>
        <dbReference type="EMBL" id="OGZ24235.1"/>
    </source>
</evidence>
<evidence type="ECO:0008006" key="7">
    <source>
        <dbReference type="Google" id="ProtNLM"/>
    </source>
</evidence>
<dbReference type="GO" id="GO:0015969">
    <property type="term" value="P:guanosine tetraphosphate metabolic process"/>
    <property type="evidence" value="ECO:0007669"/>
    <property type="project" value="InterPro"/>
</dbReference>
<dbReference type="CDD" id="cd00077">
    <property type="entry name" value="HDc"/>
    <property type="match status" value="1"/>
</dbReference>
<dbReference type="SUPFAM" id="SSF109604">
    <property type="entry name" value="HD-domain/PDEase-like"/>
    <property type="match status" value="1"/>
</dbReference>
<reference evidence="5 6" key="1">
    <citation type="journal article" date="2016" name="Nat. Commun.">
        <title>Thousands of microbial genomes shed light on interconnected biogeochemical processes in an aquifer system.</title>
        <authorList>
            <person name="Anantharaman K."/>
            <person name="Brown C.T."/>
            <person name="Hug L.A."/>
            <person name="Sharon I."/>
            <person name="Castelle C.J."/>
            <person name="Probst A.J."/>
            <person name="Thomas B.C."/>
            <person name="Singh A."/>
            <person name="Wilkins M.J."/>
            <person name="Karaoz U."/>
            <person name="Brodie E.L."/>
            <person name="Williams K.H."/>
            <person name="Hubbard S.S."/>
            <person name="Banfield J.F."/>
        </authorList>
    </citation>
    <scope>NUCLEOTIDE SEQUENCE [LARGE SCALE GENOMIC DNA]</scope>
</reference>
<dbReference type="InterPro" id="IPR003607">
    <property type="entry name" value="HD/PDEase_dom"/>
</dbReference>
<dbReference type="FunFam" id="3.30.460.10:FF:000001">
    <property type="entry name" value="GTP pyrophosphokinase RelA"/>
    <property type="match status" value="1"/>
</dbReference>
<dbReference type="CDD" id="cd01668">
    <property type="entry name" value="TGS_RSH"/>
    <property type="match status" value="1"/>
</dbReference>
<dbReference type="Gene3D" id="3.30.460.10">
    <property type="entry name" value="Beta Polymerase, domain 2"/>
    <property type="match status" value="1"/>
</dbReference>
<dbReference type="InterPro" id="IPR012676">
    <property type="entry name" value="TGS-like"/>
</dbReference>
<evidence type="ECO:0000256" key="2">
    <source>
        <dbReference type="RuleBase" id="RU003847"/>
    </source>
</evidence>
<name>A0A1G2EEL0_9BACT</name>
<dbReference type="PANTHER" id="PTHR21262">
    <property type="entry name" value="GUANOSINE-3',5'-BIS DIPHOSPHATE 3'-PYROPHOSPHOHYDROLASE"/>
    <property type="match status" value="1"/>
</dbReference>
<organism evidence="5 6">
    <name type="scientific">Candidatus Nealsonbacteria bacterium RIFCSPLOWO2_01_FULL_43_32</name>
    <dbReference type="NCBI Taxonomy" id="1801672"/>
    <lineage>
        <taxon>Bacteria</taxon>
        <taxon>Candidatus Nealsoniibacteriota</taxon>
    </lineage>
</organism>
<dbReference type="SMART" id="SM00471">
    <property type="entry name" value="HDc"/>
    <property type="match status" value="1"/>
</dbReference>
<evidence type="ECO:0000313" key="6">
    <source>
        <dbReference type="Proteomes" id="UP000178647"/>
    </source>
</evidence>
<dbReference type="NCBIfam" id="TIGR00691">
    <property type="entry name" value="spoT_relA"/>
    <property type="match status" value="1"/>
</dbReference>
<dbReference type="FunFam" id="3.10.20.30:FF:000002">
    <property type="entry name" value="GTP pyrophosphokinase (RelA/SpoT)"/>
    <property type="match status" value="1"/>
</dbReference>
<dbReference type="AlphaFoldDB" id="A0A1G2EEL0"/>
<dbReference type="PROSITE" id="PS51880">
    <property type="entry name" value="TGS"/>
    <property type="match status" value="1"/>
</dbReference>
<comment type="pathway">
    <text evidence="1">Purine metabolism.</text>
</comment>
<dbReference type="SUPFAM" id="SSF81301">
    <property type="entry name" value="Nucleotidyltransferase"/>
    <property type="match status" value="1"/>
</dbReference>
<dbReference type="STRING" id="1801672.A2896_00085"/>
<comment type="similarity">
    <text evidence="2">Belongs to the relA/spoT family.</text>
</comment>
<dbReference type="InterPro" id="IPR033655">
    <property type="entry name" value="TGS_RelA/SpoT"/>
</dbReference>
<sequence length="588" mass="67438">MRKLLQEIIKQSSDPKLIEKAFKFAEGAHQGQKRFSGEGYILHPLSVAQILSAMRLDQKTVAAGLLHDVPDDTKKTLQDIEKEFGKEVAFLVGGVSKLGKLRYPKTGLDVKEPRARIKKPVDLDLRAENLRKMFFAMSEDLRVILIKLADRLDNMKTLGALPPEKRQRIALETLEVFAPLANRLGMGEMKGKLEDLAFPYLYPKEYEWLKNNIKERYEVRQKELTKIKPLLVAILAQAGIKPIDIHSRPKHYWSLYQKLLRNDMNFESIYDLIAIRVIVQDIKTCYEALGAIHEFWRPLPGRIKDYIASPKPNGYQALHTTVFCSEGKIIEVQVKTREMHEEAERGIAAHWAMKERVNLKTQAKRFAWVQQLKDWQSKILESKEFLEGLKVDFLKNRIFVFTPKGDVIDLPENATPVDFAYAVHSDIGHRCTGAKVNGKMMQLARPLKNGDVVEIITDKNKKPSRDWLKFVKTNLARSRIKGFLKQDSPVQELKTFLKGMIIRLPRLRRPKRIKAPEIEMKVSLAGQTGLQISLAKCCSPKAGDKLKAFITRGRGAIVHQLSCKNIKEAEKKWPQRVIEATWVQRQKT</sequence>
<evidence type="ECO:0000259" key="4">
    <source>
        <dbReference type="PROSITE" id="PS51880"/>
    </source>
</evidence>
<dbReference type="InterPro" id="IPR043519">
    <property type="entry name" value="NT_sf"/>
</dbReference>
<feature type="domain" description="TGS" evidence="4">
    <location>
        <begin position="396"/>
        <end position="457"/>
    </location>
</feature>
<dbReference type="InterPro" id="IPR004095">
    <property type="entry name" value="TGS"/>
</dbReference>
<dbReference type="InterPro" id="IPR007685">
    <property type="entry name" value="RelA_SpoT"/>
</dbReference>
<evidence type="ECO:0000259" key="3">
    <source>
        <dbReference type="PROSITE" id="PS51831"/>
    </source>
</evidence>
<dbReference type="GO" id="GO:0005886">
    <property type="term" value="C:plasma membrane"/>
    <property type="evidence" value="ECO:0007669"/>
    <property type="project" value="TreeGrafter"/>
</dbReference>
<protein>
    <recommendedName>
        <fullName evidence="7">TGS domain-containing protein</fullName>
    </recommendedName>
</protein>
<dbReference type="SMART" id="SM00954">
    <property type="entry name" value="RelA_SpoT"/>
    <property type="match status" value="1"/>
</dbReference>
<dbReference type="InterPro" id="IPR006674">
    <property type="entry name" value="HD_domain"/>
</dbReference>
<dbReference type="PROSITE" id="PS51831">
    <property type="entry name" value="HD"/>
    <property type="match status" value="1"/>
</dbReference>
<dbReference type="Pfam" id="PF04607">
    <property type="entry name" value="RelA_SpoT"/>
    <property type="match status" value="1"/>
</dbReference>
<dbReference type="InterPro" id="IPR004811">
    <property type="entry name" value="RelA/Spo_fam"/>
</dbReference>
<dbReference type="PANTHER" id="PTHR21262:SF31">
    <property type="entry name" value="GTP PYROPHOSPHOKINASE"/>
    <property type="match status" value="1"/>
</dbReference>
<dbReference type="Pfam" id="PF13328">
    <property type="entry name" value="HD_4"/>
    <property type="match status" value="1"/>
</dbReference>